<name>A0A6J6FLL5_9ZZZZ</name>
<keyword evidence="10" id="KW-0594">Phospholipid biosynthesis</keyword>
<evidence type="ECO:0000256" key="2">
    <source>
        <dbReference type="ARBA" id="ARBA00022516"/>
    </source>
</evidence>
<evidence type="ECO:0000256" key="4">
    <source>
        <dbReference type="ARBA" id="ARBA00022723"/>
    </source>
</evidence>
<evidence type="ECO:0000256" key="10">
    <source>
        <dbReference type="ARBA" id="ARBA00023209"/>
    </source>
</evidence>
<organism evidence="13">
    <name type="scientific">freshwater metagenome</name>
    <dbReference type="NCBI Taxonomy" id="449393"/>
    <lineage>
        <taxon>unclassified sequences</taxon>
        <taxon>metagenomes</taxon>
        <taxon>ecological metagenomes</taxon>
    </lineage>
</organism>
<evidence type="ECO:0000256" key="7">
    <source>
        <dbReference type="ARBA" id="ARBA00022840"/>
    </source>
</evidence>
<dbReference type="InterPro" id="IPR045540">
    <property type="entry name" value="YegS/DAGK_C"/>
</dbReference>
<dbReference type="InterPro" id="IPR016064">
    <property type="entry name" value="NAD/diacylglycerol_kinase_sf"/>
</dbReference>
<dbReference type="GO" id="GO:0046872">
    <property type="term" value="F:metal ion binding"/>
    <property type="evidence" value="ECO:0007669"/>
    <property type="project" value="UniProtKB-KW"/>
</dbReference>
<evidence type="ECO:0000256" key="11">
    <source>
        <dbReference type="ARBA" id="ARBA00023264"/>
    </source>
</evidence>
<dbReference type="SMART" id="SM00046">
    <property type="entry name" value="DAGKc"/>
    <property type="match status" value="1"/>
</dbReference>
<dbReference type="Pfam" id="PF19279">
    <property type="entry name" value="YegS_C"/>
    <property type="match status" value="1"/>
</dbReference>
<dbReference type="InterPro" id="IPR017438">
    <property type="entry name" value="ATP-NAD_kinase_N"/>
</dbReference>
<dbReference type="GO" id="GO:0005524">
    <property type="term" value="F:ATP binding"/>
    <property type="evidence" value="ECO:0007669"/>
    <property type="project" value="UniProtKB-KW"/>
</dbReference>
<dbReference type="GO" id="GO:0005886">
    <property type="term" value="C:plasma membrane"/>
    <property type="evidence" value="ECO:0007669"/>
    <property type="project" value="TreeGrafter"/>
</dbReference>
<feature type="domain" description="DAGKc" evidence="12">
    <location>
        <begin position="1"/>
        <end position="127"/>
    </location>
</feature>
<dbReference type="PANTHER" id="PTHR12358">
    <property type="entry name" value="SPHINGOSINE KINASE"/>
    <property type="match status" value="1"/>
</dbReference>
<comment type="cofactor">
    <cofactor evidence="1">
        <name>Mg(2+)</name>
        <dbReference type="ChEBI" id="CHEBI:18420"/>
    </cofactor>
</comment>
<protein>
    <submittedName>
        <fullName evidence="13">Unannotated protein</fullName>
    </submittedName>
</protein>
<keyword evidence="5" id="KW-0547">Nucleotide-binding</keyword>
<keyword evidence="11" id="KW-1208">Phospholipid metabolism</keyword>
<dbReference type="PANTHER" id="PTHR12358:SF106">
    <property type="entry name" value="LIPID KINASE YEGS"/>
    <property type="match status" value="1"/>
</dbReference>
<evidence type="ECO:0000256" key="6">
    <source>
        <dbReference type="ARBA" id="ARBA00022777"/>
    </source>
</evidence>
<dbReference type="EMBL" id="CAFBLI010000068">
    <property type="protein sequence ID" value="CAB4870606.1"/>
    <property type="molecule type" value="Genomic_DNA"/>
</dbReference>
<gene>
    <name evidence="13" type="ORF">UFOPK1811_00069</name>
    <name evidence="14" type="ORF">UFOPK2360_00244</name>
    <name evidence="15" type="ORF">UFOPK3306_00909</name>
    <name evidence="16" type="ORF">UFOPK4209_00359</name>
</gene>
<evidence type="ECO:0000313" key="14">
    <source>
        <dbReference type="EMBL" id="CAB4676952.1"/>
    </source>
</evidence>
<dbReference type="Pfam" id="PF00781">
    <property type="entry name" value="DAGK_cat"/>
    <property type="match status" value="1"/>
</dbReference>
<accession>A0A6J6FLL5</accession>
<keyword evidence="3" id="KW-0808">Transferase</keyword>
<evidence type="ECO:0000256" key="8">
    <source>
        <dbReference type="ARBA" id="ARBA00022842"/>
    </source>
</evidence>
<evidence type="ECO:0000313" key="13">
    <source>
        <dbReference type="EMBL" id="CAB4589487.1"/>
    </source>
</evidence>
<evidence type="ECO:0000256" key="3">
    <source>
        <dbReference type="ARBA" id="ARBA00022679"/>
    </source>
</evidence>
<evidence type="ECO:0000313" key="16">
    <source>
        <dbReference type="EMBL" id="CAB5035868.1"/>
    </source>
</evidence>
<sequence>MLILFANPSSGRGKGAKVLSIIETYLNRNHVEYLSISTNTLKQSLRSLTQTLIENPEAKIIIIGGDGMVHAAINNIKDNAIGLIPAGTGNDFARALGLPLDDPIRNIKNINAASAEYIDLGKVGQEYFAAICSTGFDSIVNERANKLKWPRGKMKYNIAMLLELPRFKPRSYEIVIDGKRLQTQAMLIAIANGLSYGGGMKVCPAADLQDGLLDVMILAPVPKLEFIRIFPSVFKGLHITHPAVSILQGRSIQINANAVAYADGERIGELPLDVSISHNRLKVLR</sequence>
<evidence type="ECO:0000259" key="12">
    <source>
        <dbReference type="PROSITE" id="PS50146"/>
    </source>
</evidence>
<keyword evidence="4" id="KW-0479">Metal-binding</keyword>
<reference evidence="13" key="1">
    <citation type="submission" date="2020-05" db="EMBL/GenBank/DDBJ databases">
        <authorList>
            <person name="Chiriac C."/>
            <person name="Salcher M."/>
            <person name="Ghai R."/>
            <person name="Kavagutti S V."/>
        </authorList>
    </citation>
    <scope>NUCLEOTIDE SEQUENCE</scope>
</reference>
<dbReference type="EMBL" id="CAFBPY010000036">
    <property type="protein sequence ID" value="CAB5035868.1"/>
    <property type="molecule type" value="Genomic_DNA"/>
</dbReference>
<evidence type="ECO:0000256" key="1">
    <source>
        <dbReference type="ARBA" id="ARBA00001946"/>
    </source>
</evidence>
<dbReference type="EMBL" id="CAEZXH010000008">
    <property type="protein sequence ID" value="CAB4676952.1"/>
    <property type="molecule type" value="Genomic_DNA"/>
</dbReference>
<dbReference type="Gene3D" id="2.60.200.40">
    <property type="match status" value="1"/>
</dbReference>
<dbReference type="AlphaFoldDB" id="A0A6J6FLL5"/>
<dbReference type="PROSITE" id="PS50146">
    <property type="entry name" value="DAGK"/>
    <property type="match status" value="1"/>
</dbReference>
<dbReference type="GO" id="GO:0004143">
    <property type="term" value="F:ATP-dependent diacylglycerol kinase activity"/>
    <property type="evidence" value="ECO:0007669"/>
    <property type="project" value="TreeGrafter"/>
</dbReference>
<keyword evidence="8" id="KW-0460">Magnesium</keyword>
<dbReference type="InterPro" id="IPR001206">
    <property type="entry name" value="Diacylglycerol_kinase_cat_dom"/>
</dbReference>
<dbReference type="SUPFAM" id="SSF111331">
    <property type="entry name" value="NAD kinase/diacylglycerol kinase-like"/>
    <property type="match status" value="1"/>
</dbReference>
<dbReference type="NCBIfam" id="TIGR00147">
    <property type="entry name" value="YegS/Rv2252/BmrU family lipid kinase"/>
    <property type="match status" value="1"/>
</dbReference>
<dbReference type="GO" id="GO:0008654">
    <property type="term" value="P:phospholipid biosynthetic process"/>
    <property type="evidence" value="ECO:0007669"/>
    <property type="project" value="UniProtKB-KW"/>
</dbReference>
<keyword evidence="9" id="KW-0443">Lipid metabolism</keyword>
<dbReference type="InterPro" id="IPR050187">
    <property type="entry name" value="Lipid_Phosphate_FormReg"/>
</dbReference>
<evidence type="ECO:0000313" key="15">
    <source>
        <dbReference type="EMBL" id="CAB4870606.1"/>
    </source>
</evidence>
<proteinExistence type="predicted"/>
<keyword evidence="6" id="KW-0418">Kinase</keyword>
<keyword evidence="2" id="KW-0444">Lipid biosynthesis</keyword>
<evidence type="ECO:0000256" key="5">
    <source>
        <dbReference type="ARBA" id="ARBA00022741"/>
    </source>
</evidence>
<dbReference type="EMBL" id="CAEZUJ010000002">
    <property type="protein sequence ID" value="CAB4589487.1"/>
    <property type="molecule type" value="Genomic_DNA"/>
</dbReference>
<evidence type="ECO:0000256" key="9">
    <source>
        <dbReference type="ARBA" id="ARBA00023098"/>
    </source>
</evidence>
<keyword evidence="7" id="KW-0067">ATP-binding</keyword>
<dbReference type="InterPro" id="IPR005218">
    <property type="entry name" value="Diacylglycerol/lipid_kinase"/>
</dbReference>
<dbReference type="Gene3D" id="3.40.50.10330">
    <property type="entry name" value="Probable inorganic polyphosphate/atp-NAD kinase, domain 1"/>
    <property type="match status" value="1"/>
</dbReference>